<organism evidence="2 3">
    <name type="scientific">endosymbiont of Escarpia spicata</name>
    <dbReference type="NCBI Taxonomy" id="2200908"/>
    <lineage>
        <taxon>Bacteria</taxon>
        <taxon>Pseudomonadati</taxon>
        <taxon>Pseudomonadota</taxon>
        <taxon>Gammaproteobacteria</taxon>
        <taxon>sulfur-oxidizing symbionts</taxon>
    </lineage>
</organism>
<accession>A0A370DR07</accession>
<keyword evidence="1" id="KW-0812">Transmembrane</keyword>
<reference evidence="2 3" key="1">
    <citation type="journal article" date="2018" name="ISME J.">
        <title>Endosymbiont genomes yield clues of tubeworm success.</title>
        <authorList>
            <person name="Li Y."/>
            <person name="Liles M.R."/>
            <person name="Halanych K.M."/>
        </authorList>
    </citation>
    <scope>NUCLEOTIDE SEQUENCE [LARGE SCALE GENOMIC DNA]</scope>
    <source>
        <strain evidence="2">A1462</strain>
    </source>
</reference>
<dbReference type="AlphaFoldDB" id="A0A370DR07"/>
<name>A0A370DR07_9GAMM</name>
<gene>
    <name evidence="2" type="ORF">DIZ78_02705</name>
</gene>
<dbReference type="Pfam" id="PF05751">
    <property type="entry name" value="FixH"/>
    <property type="match status" value="1"/>
</dbReference>
<dbReference type="Proteomes" id="UP000254771">
    <property type="component" value="Unassembled WGS sequence"/>
</dbReference>
<evidence type="ECO:0000313" key="2">
    <source>
        <dbReference type="EMBL" id="RDH87502.1"/>
    </source>
</evidence>
<feature type="transmembrane region" description="Helical" evidence="1">
    <location>
        <begin position="15"/>
        <end position="37"/>
    </location>
</feature>
<proteinExistence type="predicted"/>
<dbReference type="InterPro" id="IPR008620">
    <property type="entry name" value="FixH"/>
</dbReference>
<keyword evidence="1" id="KW-1133">Transmembrane helix</keyword>
<evidence type="ECO:0000313" key="3">
    <source>
        <dbReference type="Proteomes" id="UP000254771"/>
    </source>
</evidence>
<dbReference type="EMBL" id="QFXE01000005">
    <property type="protein sequence ID" value="RDH87502.1"/>
    <property type="molecule type" value="Genomic_DNA"/>
</dbReference>
<comment type="caution">
    <text evidence="2">The sequence shown here is derived from an EMBL/GenBank/DDBJ whole genome shotgun (WGS) entry which is preliminary data.</text>
</comment>
<keyword evidence="1" id="KW-0472">Membrane</keyword>
<evidence type="ECO:0000256" key="1">
    <source>
        <dbReference type="SAM" id="Phobius"/>
    </source>
</evidence>
<sequence>MNMANKNSAWRSPWVIGWVAMVAIFFTMNLIMILLAVNNDSGLVVEDFYERGQDYEKNMLKRQARDPGWQMEVQLPKKIEIDQSVLCRFVVKDKAGEAVTPDAVILYVYRPSDASQDFSIPMKVVEPGVYETQVAFPLIGAWDMLVSAKLGEDEFNTPKRVGVGIDWQP</sequence>
<keyword evidence="3" id="KW-1185">Reference proteome</keyword>
<protein>
    <submittedName>
        <fullName evidence="2">Nitrogen fixation protein FixH</fullName>
    </submittedName>
</protein>